<evidence type="ECO:0000256" key="5">
    <source>
        <dbReference type="ARBA" id="ARBA00022598"/>
    </source>
</evidence>
<dbReference type="PROSITE" id="PS00867">
    <property type="entry name" value="CPSASE_2"/>
    <property type="match status" value="1"/>
</dbReference>
<name>A0A9X3EZL5_9BACT</name>
<evidence type="ECO:0000256" key="13">
    <source>
        <dbReference type="RuleBase" id="RU365063"/>
    </source>
</evidence>
<keyword evidence="8 12" id="KW-0067">ATP-binding</keyword>
<feature type="domain" description="ATP-grasp" evidence="14">
    <location>
        <begin position="140"/>
        <end position="335"/>
    </location>
</feature>
<evidence type="ECO:0000256" key="1">
    <source>
        <dbReference type="ARBA" id="ARBA00003761"/>
    </source>
</evidence>
<comment type="function">
    <text evidence="1 13">This protein is a component of the acetyl coenzyme A carboxylase complex; first, biotin carboxylase catalyzes the carboxylation of the carrier protein and then the transcarboxylase transfers the carboxyl group to form malonyl-CoA.</text>
</comment>
<evidence type="ECO:0000256" key="9">
    <source>
        <dbReference type="ARBA" id="ARBA00022842"/>
    </source>
</evidence>
<evidence type="ECO:0000256" key="2">
    <source>
        <dbReference type="ARBA" id="ARBA00004956"/>
    </source>
</evidence>
<evidence type="ECO:0000256" key="7">
    <source>
        <dbReference type="ARBA" id="ARBA00022741"/>
    </source>
</evidence>
<evidence type="ECO:0000256" key="11">
    <source>
        <dbReference type="ARBA" id="ARBA00048600"/>
    </source>
</evidence>
<keyword evidence="5 13" id="KW-0436">Ligase</keyword>
<dbReference type="PROSITE" id="PS50979">
    <property type="entry name" value="BC"/>
    <property type="match status" value="1"/>
</dbReference>
<dbReference type="InterPro" id="IPR011761">
    <property type="entry name" value="ATP-grasp"/>
</dbReference>
<dbReference type="InterPro" id="IPR016185">
    <property type="entry name" value="PreATP-grasp_dom_sf"/>
</dbReference>
<dbReference type="Pfam" id="PF02785">
    <property type="entry name" value="Biotin_carb_C"/>
    <property type="match status" value="1"/>
</dbReference>
<evidence type="ECO:0000256" key="4">
    <source>
        <dbReference type="ARBA" id="ARBA00013263"/>
    </source>
</evidence>
<keyword evidence="13" id="KW-0276">Fatty acid metabolism</keyword>
<evidence type="ECO:0000259" key="15">
    <source>
        <dbReference type="PROSITE" id="PS50979"/>
    </source>
</evidence>
<dbReference type="InterPro" id="IPR005482">
    <property type="entry name" value="Biotin_COase_C"/>
</dbReference>
<dbReference type="Gene3D" id="3.30.470.20">
    <property type="entry name" value="ATP-grasp fold, B domain"/>
    <property type="match status" value="1"/>
</dbReference>
<organism evidence="16 17">
    <name type="scientific">Nannocystis pusilla</name>
    <dbReference type="NCBI Taxonomy" id="889268"/>
    <lineage>
        <taxon>Bacteria</taxon>
        <taxon>Pseudomonadati</taxon>
        <taxon>Myxococcota</taxon>
        <taxon>Polyangia</taxon>
        <taxon>Nannocystales</taxon>
        <taxon>Nannocystaceae</taxon>
        <taxon>Nannocystis</taxon>
    </lineage>
</organism>
<dbReference type="InterPro" id="IPR011054">
    <property type="entry name" value="Rudment_hybrid_motif"/>
</dbReference>
<keyword evidence="6" id="KW-0479">Metal-binding</keyword>
<dbReference type="GO" id="GO:0005524">
    <property type="term" value="F:ATP binding"/>
    <property type="evidence" value="ECO:0007669"/>
    <property type="project" value="UniProtKB-UniRule"/>
</dbReference>
<evidence type="ECO:0000256" key="6">
    <source>
        <dbReference type="ARBA" id="ARBA00022723"/>
    </source>
</evidence>
<dbReference type="FunFam" id="3.40.50.20:FF:000010">
    <property type="entry name" value="Propionyl-CoA carboxylase subunit alpha"/>
    <property type="match status" value="1"/>
</dbReference>
<sequence>MPTKTPHPTAPRPSQPPPLREIRKVLIANRGEIALRVIRACRELGLRTVAVYSTVDEHALHVRFADEAVCIGPGPSSQSYLNIKNIIAAAELTGADAVHPGYGFLSERAEFAEIVQKCKLTFIGPDPVHMRVMGDKVTARQTMERSGVPVLPGTGVLTSAAHAVAEAERIGLPVILKASAGGGGRGMKIVRDIKLLPQTLQTAQVEALKAFGNGDMYIERYVQSPRHVEVQVVADQHGNANHLLERECSVQRRHQKVLEEAPCSVLSETLRREMCAAAVQAAKAIGYHSLGTIEFLLDGDRFYFMEMNTRVQVEHCVTEMITGVDLVQEQIRLATGEPLGHLMREFRPRGHAIECRINAEDPIKFIPQPGTISALHFPGGYGVRVDSHMYQGITVPPFYDSMLAKLIVHAPDRQQAIRRMQRALGECVIEGIQTNIPLHRWLLKQPAFISGKYDTHFLEASLDPEAVRAEADAEVQG</sequence>
<dbReference type="InterPro" id="IPR005479">
    <property type="entry name" value="CPAse_ATP-bd"/>
</dbReference>
<dbReference type="SUPFAM" id="SSF51246">
    <property type="entry name" value="Rudiment single hybrid motif"/>
    <property type="match status" value="1"/>
</dbReference>
<evidence type="ECO:0000259" key="14">
    <source>
        <dbReference type="PROSITE" id="PS50975"/>
    </source>
</evidence>
<accession>A0A9X3EZL5</accession>
<comment type="subunit">
    <text evidence="3 13">Acetyl-CoA carboxylase is a heterohexamer of biotin carboxyl carrier protein, biotin carboxylase and the two subunits of carboxyl transferase in a 2:2 complex.</text>
</comment>
<proteinExistence type="predicted"/>
<dbReference type="Proteomes" id="UP001150924">
    <property type="component" value="Unassembled WGS sequence"/>
</dbReference>
<evidence type="ECO:0000256" key="8">
    <source>
        <dbReference type="ARBA" id="ARBA00022840"/>
    </source>
</evidence>
<keyword evidence="17" id="KW-1185">Reference proteome</keyword>
<keyword evidence="7 12" id="KW-0547">Nucleotide-binding</keyword>
<dbReference type="EC" id="6.3.4.14" evidence="4 13"/>
<evidence type="ECO:0000313" key="17">
    <source>
        <dbReference type="Proteomes" id="UP001150924"/>
    </source>
</evidence>
<dbReference type="GO" id="GO:0006633">
    <property type="term" value="P:fatty acid biosynthetic process"/>
    <property type="evidence" value="ECO:0007669"/>
    <property type="project" value="UniProtKB-KW"/>
</dbReference>
<dbReference type="EMBL" id="JAPNKE010000002">
    <property type="protein sequence ID" value="MCY1012189.1"/>
    <property type="molecule type" value="Genomic_DNA"/>
</dbReference>
<dbReference type="GO" id="GO:0004075">
    <property type="term" value="F:biotin carboxylase activity"/>
    <property type="evidence" value="ECO:0007669"/>
    <property type="project" value="UniProtKB-EC"/>
</dbReference>
<reference evidence="16" key="1">
    <citation type="submission" date="2022-11" db="EMBL/GenBank/DDBJ databases">
        <title>Minimal conservation of predation-associated metabolite biosynthetic gene clusters underscores biosynthetic potential of Myxococcota including descriptions for ten novel species: Archangium lansinium sp. nov., Myxococcus landrumus sp. nov., Nannocystis bai.</title>
        <authorList>
            <person name="Ahearne A."/>
            <person name="Stevens C."/>
            <person name="Phillips K."/>
        </authorList>
    </citation>
    <scope>NUCLEOTIDE SEQUENCE</scope>
    <source>
        <strain evidence="16">Na p29</strain>
    </source>
</reference>
<dbReference type="PANTHER" id="PTHR48095:SF2">
    <property type="entry name" value="BIOTIN CARBOXYLASE, CHLOROPLASTIC"/>
    <property type="match status" value="1"/>
</dbReference>
<dbReference type="PROSITE" id="PS50975">
    <property type="entry name" value="ATP_GRASP"/>
    <property type="match status" value="1"/>
</dbReference>
<gene>
    <name evidence="16" type="primary">accC</name>
    <name evidence="16" type="ORF">OV079_42950</name>
</gene>
<dbReference type="InterPro" id="IPR005481">
    <property type="entry name" value="BC-like_N"/>
</dbReference>
<feature type="domain" description="Biotin carboxylation" evidence="15">
    <location>
        <begin position="21"/>
        <end position="463"/>
    </location>
</feature>
<dbReference type="PANTHER" id="PTHR48095">
    <property type="entry name" value="PYRUVATE CARBOXYLASE SUBUNIT A"/>
    <property type="match status" value="1"/>
</dbReference>
<dbReference type="SMART" id="SM00878">
    <property type="entry name" value="Biotin_carb_C"/>
    <property type="match status" value="1"/>
</dbReference>
<dbReference type="NCBIfam" id="NF006367">
    <property type="entry name" value="PRK08591.1"/>
    <property type="match status" value="1"/>
</dbReference>
<dbReference type="GO" id="GO:0046872">
    <property type="term" value="F:metal ion binding"/>
    <property type="evidence" value="ECO:0007669"/>
    <property type="project" value="UniProtKB-KW"/>
</dbReference>
<comment type="pathway">
    <text evidence="2 13">Lipid metabolism; malonyl-CoA biosynthesis; malonyl-CoA from acetyl-CoA: step 1/1.</text>
</comment>
<evidence type="ECO:0000256" key="10">
    <source>
        <dbReference type="ARBA" id="ARBA00023267"/>
    </source>
</evidence>
<keyword evidence="13" id="KW-0444">Lipid biosynthesis</keyword>
<evidence type="ECO:0000256" key="3">
    <source>
        <dbReference type="ARBA" id="ARBA00011750"/>
    </source>
</evidence>
<keyword evidence="10 13" id="KW-0092">Biotin</keyword>
<dbReference type="InterPro" id="IPR051602">
    <property type="entry name" value="ACC_Biotin_Carboxylase"/>
</dbReference>
<dbReference type="InterPro" id="IPR011764">
    <property type="entry name" value="Biotin_carboxylation_dom"/>
</dbReference>
<dbReference type="Pfam" id="PF02786">
    <property type="entry name" value="CPSase_L_D2"/>
    <property type="match status" value="1"/>
</dbReference>
<dbReference type="SUPFAM" id="SSF56059">
    <property type="entry name" value="Glutathione synthetase ATP-binding domain-like"/>
    <property type="match status" value="1"/>
</dbReference>
<comment type="catalytic activity">
    <reaction evidence="11 13">
        <text>N(6)-biotinyl-L-lysyl-[protein] + hydrogencarbonate + ATP = N(6)-carboxybiotinyl-L-lysyl-[protein] + ADP + phosphate + H(+)</text>
        <dbReference type="Rhea" id="RHEA:13501"/>
        <dbReference type="Rhea" id="RHEA-COMP:10505"/>
        <dbReference type="Rhea" id="RHEA-COMP:10506"/>
        <dbReference type="ChEBI" id="CHEBI:15378"/>
        <dbReference type="ChEBI" id="CHEBI:17544"/>
        <dbReference type="ChEBI" id="CHEBI:30616"/>
        <dbReference type="ChEBI" id="CHEBI:43474"/>
        <dbReference type="ChEBI" id="CHEBI:83144"/>
        <dbReference type="ChEBI" id="CHEBI:83145"/>
        <dbReference type="ChEBI" id="CHEBI:456216"/>
        <dbReference type="EC" id="6.3.4.14"/>
    </reaction>
</comment>
<dbReference type="RefSeq" id="WP_267775518.1">
    <property type="nucleotide sequence ID" value="NZ_JAPNKE010000002.1"/>
</dbReference>
<dbReference type="InterPro" id="IPR004549">
    <property type="entry name" value="Acetyl_CoA_COase_biotin_COase"/>
</dbReference>
<dbReference type="SUPFAM" id="SSF52440">
    <property type="entry name" value="PreATP-grasp domain"/>
    <property type="match status" value="1"/>
</dbReference>
<dbReference type="Pfam" id="PF00289">
    <property type="entry name" value="Biotin_carb_N"/>
    <property type="match status" value="1"/>
</dbReference>
<dbReference type="NCBIfam" id="TIGR00514">
    <property type="entry name" value="accC"/>
    <property type="match status" value="1"/>
</dbReference>
<keyword evidence="9" id="KW-0460">Magnesium</keyword>
<protein>
    <recommendedName>
        <fullName evidence="4 13">Biotin carboxylase</fullName>
        <ecNumber evidence="4 13">6.3.4.14</ecNumber>
    </recommendedName>
    <alternativeName>
        <fullName evidence="13">Acetyl-coenzyme A carboxylase biotin carboxylase subunit A</fullName>
    </alternativeName>
</protein>
<dbReference type="AlphaFoldDB" id="A0A9X3EZL5"/>
<comment type="caution">
    <text evidence="16">The sequence shown here is derived from an EMBL/GenBank/DDBJ whole genome shotgun (WGS) entry which is preliminary data.</text>
</comment>
<evidence type="ECO:0000313" key="16">
    <source>
        <dbReference type="EMBL" id="MCY1012189.1"/>
    </source>
</evidence>
<keyword evidence="13" id="KW-0443">Lipid metabolism</keyword>
<evidence type="ECO:0000256" key="12">
    <source>
        <dbReference type="PROSITE-ProRule" id="PRU00409"/>
    </source>
</evidence>
<keyword evidence="13" id="KW-0275">Fatty acid biosynthesis</keyword>